<dbReference type="PANTHER" id="PTHR11669:SF8">
    <property type="entry name" value="DNA POLYMERASE III SUBUNIT DELTA"/>
    <property type="match status" value="1"/>
</dbReference>
<dbReference type="GO" id="GO:0003887">
    <property type="term" value="F:DNA-directed DNA polymerase activity"/>
    <property type="evidence" value="ECO:0007669"/>
    <property type="project" value="UniProtKB-EC"/>
</dbReference>
<dbReference type="InterPro" id="IPR027417">
    <property type="entry name" value="P-loop_NTPase"/>
</dbReference>
<proteinExistence type="predicted"/>
<gene>
    <name evidence="1" type="ORF">ACFOUW_18855</name>
</gene>
<dbReference type="InterPro" id="IPR050238">
    <property type="entry name" value="DNA_Rep/Repair_Clamp_Loader"/>
</dbReference>
<evidence type="ECO:0000313" key="2">
    <source>
        <dbReference type="Proteomes" id="UP001595699"/>
    </source>
</evidence>
<dbReference type="Proteomes" id="UP001595699">
    <property type="component" value="Unassembled WGS sequence"/>
</dbReference>
<dbReference type="PANTHER" id="PTHR11669">
    <property type="entry name" value="REPLICATION FACTOR C / DNA POLYMERASE III GAMMA-TAU SUBUNIT"/>
    <property type="match status" value="1"/>
</dbReference>
<dbReference type="EMBL" id="JBHRZH010000016">
    <property type="protein sequence ID" value="MFC3762907.1"/>
    <property type="molecule type" value="Genomic_DNA"/>
</dbReference>
<comment type="caution">
    <text evidence="1">The sequence shown here is derived from an EMBL/GenBank/DDBJ whole genome shotgun (WGS) entry which is preliminary data.</text>
</comment>
<evidence type="ECO:0000313" key="1">
    <source>
        <dbReference type="EMBL" id="MFC3762907.1"/>
    </source>
</evidence>
<reference evidence="2" key="1">
    <citation type="journal article" date="2019" name="Int. J. Syst. Evol. Microbiol.">
        <title>The Global Catalogue of Microorganisms (GCM) 10K type strain sequencing project: providing services to taxonomists for standard genome sequencing and annotation.</title>
        <authorList>
            <consortium name="The Broad Institute Genomics Platform"/>
            <consortium name="The Broad Institute Genome Sequencing Center for Infectious Disease"/>
            <person name="Wu L."/>
            <person name="Ma J."/>
        </authorList>
    </citation>
    <scope>NUCLEOTIDE SEQUENCE [LARGE SCALE GENOMIC DNA]</scope>
    <source>
        <strain evidence="2">CGMCC 4.7241</strain>
    </source>
</reference>
<dbReference type="NCBIfam" id="TIGR00678">
    <property type="entry name" value="holB"/>
    <property type="match status" value="1"/>
</dbReference>
<name>A0ABV7YD95_9ACTN</name>
<dbReference type="InterPro" id="IPR004622">
    <property type="entry name" value="DNA_pol_HolB"/>
</dbReference>
<dbReference type="Pfam" id="PF13177">
    <property type="entry name" value="DNA_pol3_delta2"/>
    <property type="match status" value="1"/>
</dbReference>
<organism evidence="1 2">
    <name type="scientific">Tenggerimyces flavus</name>
    <dbReference type="NCBI Taxonomy" id="1708749"/>
    <lineage>
        <taxon>Bacteria</taxon>
        <taxon>Bacillati</taxon>
        <taxon>Actinomycetota</taxon>
        <taxon>Actinomycetes</taxon>
        <taxon>Propionibacteriales</taxon>
        <taxon>Nocardioidaceae</taxon>
        <taxon>Tenggerimyces</taxon>
    </lineage>
</organism>
<keyword evidence="1" id="KW-0548">Nucleotidyltransferase</keyword>
<keyword evidence="1" id="KW-0808">Transferase</keyword>
<dbReference type="NCBIfam" id="NF005926">
    <property type="entry name" value="PRK07940.1"/>
    <property type="match status" value="1"/>
</dbReference>
<protein>
    <submittedName>
        <fullName evidence="1">DNA polymerase III subunit delta</fullName>
        <ecNumber evidence="1">2.7.7.7</ecNumber>
    </submittedName>
</protein>
<sequence>MTAPAELMAGVWADLTGQEPTVETLANAAHAAAARLAGVEGISGMTHAWLITGPPGSGRSNAARAFAAALECQNEGCGECNACRTSLSGTHPDVTLVRTEQLSLRVDEIRELVLKSAMSPVGARWQVLVVEDADRLTEQAADALLKSLEEPAARTVWLLCAPTVEDVVPTIRSRCRLLVLRTPSTSAVASLLERRGVERSMALFAARASQGHIGRARALALKEEVRDRRSEVLSIPSQVGTLSGCVHAAAALVERAAEEAKAATTELDTHERTELENALGVGGKGAKPRSLQAALKDLDDQQKVRAKRLQRDALDRALLDLMSYYRDVLAVALNTGAELVNLELRPDIARAAASTPPEAVLAKVDAILACREAIAANVAPLLAVEAMTINLR</sequence>
<accession>A0ABV7YD95</accession>
<dbReference type="SUPFAM" id="SSF52540">
    <property type="entry name" value="P-loop containing nucleoside triphosphate hydrolases"/>
    <property type="match status" value="1"/>
</dbReference>
<dbReference type="Gene3D" id="3.40.50.300">
    <property type="entry name" value="P-loop containing nucleotide triphosphate hydrolases"/>
    <property type="match status" value="1"/>
</dbReference>
<dbReference type="EC" id="2.7.7.7" evidence="1"/>
<keyword evidence="2" id="KW-1185">Reference proteome</keyword>
<dbReference type="RefSeq" id="WP_205113810.1">
    <property type="nucleotide sequence ID" value="NZ_JAFBCM010000001.1"/>
</dbReference>